<dbReference type="InterPro" id="IPR017853">
    <property type="entry name" value="GH"/>
</dbReference>
<comment type="similarity">
    <text evidence="1">Belongs to the glycosyl hydrolase 79 family.</text>
</comment>
<dbReference type="Proteomes" id="UP001347796">
    <property type="component" value="Unassembled WGS sequence"/>
</dbReference>
<keyword evidence="2" id="KW-0732">Signal</keyword>
<dbReference type="GO" id="GO:0016020">
    <property type="term" value="C:membrane"/>
    <property type="evidence" value="ECO:0007669"/>
    <property type="project" value="InterPro"/>
</dbReference>
<dbReference type="InterPro" id="IPR005199">
    <property type="entry name" value="Glyco_hydro_79"/>
</dbReference>
<comment type="caution">
    <text evidence="3">The sequence shown here is derived from an EMBL/GenBank/DDBJ whole genome shotgun (WGS) entry which is preliminary data.</text>
</comment>
<evidence type="ECO:0000313" key="3">
    <source>
        <dbReference type="EMBL" id="KAK6174438.1"/>
    </source>
</evidence>
<dbReference type="PANTHER" id="PTHR46145">
    <property type="entry name" value="HEPARANASE"/>
    <property type="match status" value="1"/>
</dbReference>
<evidence type="ECO:0000313" key="4">
    <source>
        <dbReference type="Proteomes" id="UP001347796"/>
    </source>
</evidence>
<name>A0AAN8JFH2_PATCE</name>
<dbReference type="AlphaFoldDB" id="A0AAN8JFH2"/>
<keyword evidence="4" id="KW-1185">Reference proteome</keyword>
<proteinExistence type="inferred from homology"/>
<feature type="chain" id="PRO_5042824952" evidence="2">
    <location>
        <begin position="20"/>
        <end position="477"/>
    </location>
</feature>
<feature type="signal peptide" evidence="2">
    <location>
        <begin position="1"/>
        <end position="19"/>
    </location>
</feature>
<gene>
    <name evidence="3" type="ORF">SNE40_017715</name>
</gene>
<dbReference type="GO" id="GO:0016798">
    <property type="term" value="F:hydrolase activity, acting on glycosyl bonds"/>
    <property type="evidence" value="ECO:0007669"/>
    <property type="project" value="InterPro"/>
</dbReference>
<sequence>MEILYYLAVLVVLLKCIYTEDIVIDLSKATVIRTLGPRFIGFTLDSSVIQNRWETFKPNSSRVLTLSTALAPAYFRVGGTGADFLIFNNSLNIQPGNEDKNYTFTESDWDMLNDFVKSSGWELIFDLNIFLRSNGHWNATNALQLFNYSIEKGYKPAGFELGNELNVFPQFNVTAAQSVYDFGNLKHILSSLPELGAPLILGPDVNSLDGGSLTFMDLFLKLGGANIVDIITYHHYYVPGTKATVEAFHNISLLESLRPQLKAAVALARKYCPEKPIWLGETSSSYGRQVDSLSYMYVASFMWLDKLGMAAQLGIDAVIRQSFYGPDDGVITLQLDPSNDFWVTYLHKQLVGTTVLNISRGLNENIRIYAHCTNIPSTTDYTKGSVTLILMNLGPTDVNIIIQGVERSNSDIYMLSPGDDQGLQSKSLKLNGNLLKLTDSGELPPLPVQSTTGPITLPTNNIAFVVLPDALKSECMI</sequence>
<dbReference type="PANTHER" id="PTHR46145:SF4">
    <property type="entry name" value="HEPARANASE"/>
    <property type="match status" value="1"/>
</dbReference>
<accession>A0AAN8JFH2</accession>
<dbReference type="Gene3D" id="3.20.20.80">
    <property type="entry name" value="Glycosidases"/>
    <property type="match status" value="1"/>
</dbReference>
<dbReference type="Pfam" id="PF03662">
    <property type="entry name" value="Glyco_hydro_79n"/>
    <property type="match status" value="1"/>
</dbReference>
<dbReference type="GO" id="GO:0031012">
    <property type="term" value="C:extracellular matrix"/>
    <property type="evidence" value="ECO:0007669"/>
    <property type="project" value="TreeGrafter"/>
</dbReference>
<organism evidence="3 4">
    <name type="scientific">Patella caerulea</name>
    <name type="common">Rayed Mediterranean limpet</name>
    <dbReference type="NCBI Taxonomy" id="87958"/>
    <lineage>
        <taxon>Eukaryota</taxon>
        <taxon>Metazoa</taxon>
        <taxon>Spiralia</taxon>
        <taxon>Lophotrochozoa</taxon>
        <taxon>Mollusca</taxon>
        <taxon>Gastropoda</taxon>
        <taxon>Patellogastropoda</taxon>
        <taxon>Patelloidea</taxon>
        <taxon>Patellidae</taxon>
        <taxon>Patella</taxon>
    </lineage>
</organism>
<dbReference type="SUPFAM" id="SSF51445">
    <property type="entry name" value="(Trans)glycosidases"/>
    <property type="match status" value="1"/>
</dbReference>
<reference evidence="3 4" key="1">
    <citation type="submission" date="2024-01" db="EMBL/GenBank/DDBJ databases">
        <title>The genome of the rayed Mediterranean limpet Patella caerulea (Linnaeus, 1758).</title>
        <authorList>
            <person name="Anh-Thu Weber A."/>
            <person name="Halstead-Nussloch G."/>
        </authorList>
    </citation>
    <scope>NUCLEOTIDE SEQUENCE [LARGE SCALE GENOMIC DNA]</scope>
    <source>
        <strain evidence="3">AATW-2023a</strain>
        <tissue evidence="3">Whole specimen</tissue>
    </source>
</reference>
<evidence type="ECO:0000256" key="2">
    <source>
        <dbReference type="SAM" id="SignalP"/>
    </source>
</evidence>
<dbReference type="EMBL" id="JAZGQO010000011">
    <property type="protein sequence ID" value="KAK6174438.1"/>
    <property type="molecule type" value="Genomic_DNA"/>
</dbReference>
<protein>
    <submittedName>
        <fullName evidence="3">Uncharacterized protein</fullName>
    </submittedName>
</protein>
<dbReference type="GO" id="GO:0005615">
    <property type="term" value="C:extracellular space"/>
    <property type="evidence" value="ECO:0007669"/>
    <property type="project" value="TreeGrafter"/>
</dbReference>
<evidence type="ECO:0000256" key="1">
    <source>
        <dbReference type="ARBA" id="ARBA00009800"/>
    </source>
</evidence>